<accession>A0A0D8BY83</accession>
<proteinExistence type="predicted"/>
<organism evidence="1 2">
    <name type="scientific">Geobacillus kaustophilus</name>
    <dbReference type="NCBI Taxonomy" id="1462"/>
    <lineage>
        <taxon>Bacteria</taxon>
        <taxon>Bacillati</taxon>
        <taxon>Bacillota</taxon>
        <taxon>Bacilli</taxon>
        <taxon>Bacillales</taxon>
        <taxon>Anoxybacillaceae</taxon>
        <taxon>Geobacillus</taxon>
        <taxon>Geobacillus thermoleovorans group</taxon>
    </lineage>
</organism>
<sequence length="97" mass="11704">MEQWERWEPITDIPPSIYNDMLLNGKEGIVLKFSDGSHRREVIITFEEGVLSYRNDEGSLLKMLTYLDQHYGTNFYKNWPLFKVKNSAYLKWFHEER</sequence>
<dbReference type="PATRIC" id="fig|1462.6.peg.2141"/>
<dbReference type="Proteomes" id="UP000032522">
    <property type="component" value="Unassembled WGS sequence"/>
</dbReference>
<comment type="caution">
    <text evidence="1">The sequence shown here is derived from an EMBL/GenBank/DDBJ whole genome shotgun (WGS) entry which is preliminary data.</text>
</comment>
<protein>
    <submittedName>
        <fullName evidence="1">Uncharacterized protein</fullName>
    </submittedName>
</protein>
<dbReference type="EMBL" id="JYBP01000003">
    <property type="protein sequence ID" value="KJE29148.1"/>
    <property type="molecule type" value="Genomic_DNA"/>
</dbReference>
<dbReference type="RefSeq" id="WP_052524487.1">
    <property type="nucleotide sequence ID" value="NZ_JYBP01000003.1"/>
</dbReference>
<gene>
    <name evidence="1" type="ORF">LG52_1907</name>
</gene>
<name>A0A0D8BY83_GEOKU</name>
<evidence type="ECO:0000313" key="1">
    <source>
        <dbReference type="EMBL" id="KJE29148.1"/>
    </source>
</evidence>
<dbReference type="AlphaFoldDB" id="A0A0D8BY83"/>
<reference evidence="1 2" key="1">
    <citation type="submission" date="2015-01" db="EMBL/GenBank/DDBJ databases">
        <authorList>
            <person name="Filippidou S."/>
            <person name="Jeanneret N."/>
            <person name="Russel-Delif L."/>
            <person name="Junier T."/>
            <person name="Wunderlin T."/>
            <person name="Molina V."/>
            <person name="Johnson S.L."/>
            <person name="Davenport K.W."/>
            <person name="Chain P.S."/>
            <person name="Dorador C."/>
            <person name="Junier P."/>
        </authorList>
    </citation>
    <scope>NUCLEOTIDE SEQUENCE [LARGE SCALE GENOMIC DNA]</scope>
    <source>
        <strain evidence="1 2">Et7/4</strain>
    </source>
</reference>
<evidence type="ECO:0000313" key="2">
    <source>
        <dbReference type="Proteomes" id="UP000032522"/>
    </source>
</evidence>